<evidence type="ECO:0000256" key="21">
    <source>
        <dbReference type="SAM" id="SignalP"/>
    </source>
</evidence>
<evidence type="ECO:0000313" key="24">
    <source>
        <dbReference type="Proteomes" id="UP000056905"/>
    </source>
</evidence>
<evidence type="ECO:0000256" key="17">
    <source>
        <dbReference type="ARBA" id="ARBA00023180"/>
    </source>
</evidence>
<organism evidence="23 24">
    <name type="scientific">Caulobacter henricii</name>
    <dbReference type="NCBI Taxonomy" id="69395"/>
    <lineage>
        <taxon>Bacteria</taxon>
        <taxon>Pseudomonadati</taxon>
        <taxon>Pseudomonadota</taxon>
        <taxon>Alphaproteobacteria</taxon>
        <taxon>Caulobacterales</taxon>
        <taxon>Caulobacteraceae</taxon>
        <taxon>Caulobacter</taxon>
    </lineage>
</organism>
<dbReference type="GO" id="GO:0006508">
    <property type="term" value="P:proteolysis"/>
    <property type="evidence" value="ECO:0007669"/>
    <property type="project" value="UniProtKB-KW"/>
</dbReference>
<dbReference type="Gene3D" id="3.40.630.10">
    <property type="entry name" value="Zn peptidases"/>
    <property type="match status" value="1"/>
</dbReference>
<evidence type="ECO:0000256" key="16">
    <source>
        <dbReference type="ARBA" id="ARBA00023145"/>
    </source>
</evidence>
<evidence type="ECO:0000256" key="13">
    <source>
        <dbReference type="ARBA" id="ARBA00022833"/>
    </source>
</evidence>
<evidence type="ECO:0000256" key="18">
    <source>
        <dbReference type="ARBA" id="ARBA00023228"/>
    </source>
</evidence>
<protein>
    <recommendedName>
        <fullName evidence="5">Carboxypeptidase Q</fullName>
    </recommendedName>
    <alternativeName>
        <fullName evidence="20">Plasma glutamate carboxypeptidase</fullName>
    </alternativeName>
</protein>
<comment type="subcellular location">
    <subcellularLocation>
        <location evidence="1">Endoplasmic reticulum</location>
    </subcellularLocation>
    <subcellularLocation>
        <location evidence="3">Golgi apparatus</location>
    </subcellularLocation>
    <subcellularLocation>
        <location evidence="2">Lysosome</location>
    </subcellularLocation>
    <subcellularLocation>
        <location evidence="4">Secreted</location>
    </subcellularLocation>
</comment>
<evidence type="ECO:0000256" key="15">
    <source>
        <dbReference type="ARBA" id="ARBA00023049"/>
    </source>
</evidence>
<evidence type="ECO:0000256" key="4">
    <source>
        <dbReference type="ARBA" id="ARBA00004613"/>
    </source>
</evidence>
<evidence type="ECO:0000256" key="8">
    <source>
        <dbReference type="ARBA" id="ARBA00022670"/>
    </source>
</evidence>
<keyword evidence="14" id="KW-0333">Golgi apparatus</keyword>
<dbReference type="STRING" id="69395.AQ619_04815"/>
<keyword evidence="7" id="KW-0121">Carboxypeptidase</keyword>
<evidence type="ECO:0000256" key="20">
    <source>
        <dbReference type="ARBA" id="ARBA00033328"/>
    </source>
</evidence>
<dbReference type="PANTHER" id="PTHR12053:SF3">
    <property type="entry name" value="CARBOXYPEPTIDASE Q"/>
    <property type="match status" value="1"/>
</dbReference>
<keyword evidence="16" id="KW-0865">Zymogen</keyword>
<dbReference type="InterPro" id="IPR039866">
    <property type="entry name" value="CPQ"/>
</dbReference>
<dbReference type="Proteomes" id="UP000056905">
    <property type="component" value="Chromosome"/>
</dbReference>
<dbReference type="SUPFAM" id="SSF53187">
    <property type="entry name" value="Zn-dependent exopeptidases"/>
    <property type="match status" value="1"/>
</dbReference>
<gene>
    <name evidence="23" type="ORF">AQ619_04815</name>
</gene>
<dbReference type="EMBL" id="CP013002">
    <property type="protein sequence ID" value="ALL15205.1"/>
    <property type="molecule type" value="Genomic_DNA"/>
</dbReference>
<keyword evidence="10 21" id="KW-0732">Signal</keyword>
<evidence type="ECO:0000256" key="6">
    <source>
        <dbReference type="ARBA" id="ARBA00022525"/>
    </source>
</evidence>
<keyword evidence="9" id="KW-0479">Metal-binding</keyword>
<name>A0A0P0P3K8_9CAUL</name>
<dbReference type="AlphaFoldDB" id="A0A0P0P3K8"/>
<keyword evidence="11" id="KW-0378">Hydrolase</keyword>
<evidence type="ECO:0000256" key="11">
    <source>
        <dbReference type="ARBA" id="ARBA00022801"/>
    </source>
</evidence>
<keyword evidence="13" id="KW-0862">Zinc</keyword>
<keyword evidence="18" id="KW-0458">Lysosome</keyword>
<evidence type="ECO:0000259" key="22">
    <source>
        <dbReference type="Pfam" id="PF04389"/>
    </source>
</evidence>
<dbReference type="GO" id="GO:0005764">
    <property type="term" value="C:lysosome"/>
    <property type="evidence" value="ECO:0007669"/>
    <property type="project" value="UniProtKB-SubCell"/>
</dbReference>
<dbReference type="Pfam" id="PF04389">
    <property type="entry name" value="Peptidase_M28"/>
    <property type="match status" value="1"/>
</dbReference>
<reference evidence="23 24" key="1">
    <citation type="submission" date="2015-10" db="EMBL/GenBank/DDBJ databases">
        <title>Conservation of the essential genome among Caulobacter and Brevundimonas species.</title>
        <authorList>
            <person name="Scott D."/>
            <person name="Ely B."/>
        </authorList>
    </citation>
    <scope>NUCLEOTIDE SEQUENCE [LARGE SCALE GENOMIC DNA]</scope>
    <source>
        <strain evidence="23 24">CB4</strain>
    </source>
</reference>
<evidence type="ECO:0000256" key="2">
    <source>
        <dbReference type="ARBA" id="ARBA00004371"/>
    </source>
</evidence>
<keyword evidence="24" id="KW-1185">Reference proteome</keyword>
<evidence type="ECO:0000256" key="14">
    <source>
        <dbReference type="ARBA" id="ARBA00023034"/>
    </source>
</evidence>
<evidence type="ECO:0000256" key="9">
    <source>
        <dbReference type="ARBA" id="ARBA00022723"/>
    </source>
</evidence>
<feature type="chain" id="PRO_5006052748" description="Carboxypeptidase Q" evidence="21">
    <location>
        <begin position="24"/>
        <end position="495"/>
    </location>
</feature>
<dbReference type="GO" id="GO:0046872">
    <property type="term" value="F:metal ion binding"/>
    <property type="evidence" value="ECO:0007669"/>
    <property type="project" value="UniProtKB-KW"/>
</dbReference>
<dbReference type="GO" id="GO:0070573">
    <property type="term" value="F:metallodipeptidase activity"/>
    <property type="evidence" value="ECO:0007669"/>
    <property type="project" value="InterPro"/>
</dbReference>
<evidence type="ECO:0000256" key="12">
    <source>
        <dbReference type="ARBA" id="ARBA00022824"/>
    </source>
</evidence>
<dbReference type="GO" id="GO:0005576">
    <property type="term" value="C:extracellular region"/>
    <property type="evidence" value="ECO:0007669"/>
    <property type="project" value="UniProtKB-SubCell"/>
</dbReference>
<dbReference type="KEGG" id="chq:AQ619_04815"/>
<evidence type="ECO:0000256" key="3">
    <source>
        <dbReference type="ARBA" id="ARBA00004555"/>
    </source>
</evidence>
<comment type="subunit">
    <text evidence="19">Homodimer. The monomeric form is inactive while the homodimer is active.</text>
</comment>
<dbReference type="GO" id="GO:0004180">
    <property type="term" value="F:carboxypeptidase activity"/>
    <property type="evidence" value="ECO:0007669"/>
    <property type="project" value="UniProtKB-KW"/>
</dbReference>
<keyword evidence="8" id="KW-0645">Protease</keyword>
<keyword evidence="15" id="KW-0482">Metalloprotease</keyword>
<evidence type="ECO:0000256" key="7">
    <source>
        <dbReference type="ARBA" id="ARBA00022645"/>
    </source>
</evidence>
<keyword evidence="17" id="KW-0325">Glycoprotein</keyword>
<keyword evidence="6" id="KW-0964">Secreted</keyword>
<keyword evidence="12" id="KW-0256">Endoplasmic reticulum</keyword>
<dbReference type="PANTHER" id="PTHR12053">
    <property type="entry name" value="PROTEASE FAMILY M28 PLASMA GLUTAMATE CARBOXYPEPTIDASE-RELATED"/>
    <property type="match status" value="1"/>
</dbReference>
<proteinExistence type="predicted"/>
<dbReference type="Gene3D" id="3.50.30.30">
    <property type="match status" value="1"/>
</dbReference>
<evidence type="ECO:0000256" key="1">
    <source>
        <dbReference type="ARBA" id="ARBA00004240"/>
    </source>
</evidence>
<accession>A0A0P0P3K8</accession>
<feature type="signal peptide" evidence="21">
    <location>
        <begin position="1"/>
        <end position="23"/>
    </location>
</feature>
<sequence>MRMFRTLLTAAAVSALLVGGAQAQTAPRAKSGLKALFAGKPAAPAAPAAVPVSPEAVAVGLRDKALRDHLAWDITEDLTTNIGPRLVGSPAMEKAKDWGVAQFKALGFTNIKVDEFAKVSWTRGEESAWLMAPYAMNLNPVGLGRTVSTPPEGVEAEVALFRTYAEMIAAPEGALKGKIVVITQPMVRAQDGAGYGVAGISRRAGPVEAAKRGAVALLIRSISTSDSSVPHTGSTANGEGVVTIPAAAIGVPEAEQLERLSAKGPLRIKLKLQSSFDPKDVAWNISGDIQGSEKPDEIIVIGGHLDSWDVGTGALDDATGIAITTAAAKLIGDLPRHPKRTIRVVMWGSEESGGSSDAYLAANKDGLSKIVLAGESDTGADRIYSLQVPAGSLDHPVIKTATRVLMPLKIYLDRAPAAGGGADISGIEGAGVPVINLNQDASRYFDYHHTADDTLNKVDPVQLAQNVAAWASFLYLVADSDIDFRALKPATPAAR</sequence>
<evidence type="ECO:0000313" key="23">
    <source>
        <dbReference type="EMBL" id="ALL15205.1"/>
    </source>
</evidence>
<evidence type="ECO:0000256" key="5">
    <source>
        <dbReference type="ARBA" id="ARBA00014116"/>
    </source>
</evidence>
<feature type="domain" description="Peptidase M28" evidence="22">
    <location>
        <begin position="284"/>
        <end position="472"/>
    </location>
</feature>
<evidence type="ECO:0000256" key="19">
    <source>
        <dbReference type="ARBA" id="ARBA00025833"/>
    </source>
</evidence>
<evidence type="ECO:0000256" key="10">
    <source>
        <dbReference type="ARBA" id="ARBA00022729"/>
    </source>
</evidence>
<dbReference type="InterPro" id="IPR007484">
    <property type="entry name" value="Peptidase_M28"/>
</dbReference>